<dbReference type="KEGG" id="fes:HER31_13930"/>
<protein>
    <submittedName>
        <fullName evidence="6">HPr family phosphocarrier protein</fullName>
    </submittedName>
</protein>
<evidence type="ECO:0000256" key="4">
    <source>
        <dbReference type="ARBA" id="ARBA00022683"/>
    </source>
</evidence>
<dbReference type="PRINTS" id="PR00107">
    <property type="entry name" value="PHOSPHOCPHPR"/>
</dbReference>
<keyword evidence="7" id="KW-1185">Reference proteome</keyword>
<dbReference type="InterPro" id="IPR000032">
    <property type="entry name" value="HPr-like"/>
</dbReference>
<dbReference type="GO" id="GO:0005737">
    <property type="term" value="C:cytoplasm"/>
    <property type="evidence" value="ECO:0007669"/>
    <property type="project" value="UniProtKB-SubCell"/>
</dbReference>
<gene>
    <name evidence="6" type="ORF">HER31_13930</name>
</gene>
<accession>A0A6H1UI52</accession>
<dbReference type="PROSITE" id="PS00369">
    <property type="entry name" value="PTS_HPR_HIS"/>
    <property type="match status" value="1"/>
</dbReference>
<dbReference type="Gene3D" id="3.30.1340.10">
    <property type="entry name" value="HPr-like"/>
    <property type="match status" value="1"/>
</dbReference>
<evidence type="ECO:0000313" key="6">
    <source>
        <dbReference type="EMBL" id="QIZ77896.1"/>
    </source>
</evidence>
<dbReference type="AlphaFoldDB" id="A0A6H1UI52"/>
<dbReference type="NCBIfam" id="TIGR01003">
    <property type="entry name" value="PTS_HPr_family"/>
    <property type="match status" value="1"/>
</dbReference>
<dbReference type="PROSITE" id="PS51350">
    <property type="entry name" value="PTS_HPR_DOM"/>
    <property type="match status" value="1"/>
</dbReference>
<proteinExistence type="inferred from homology"/>
<evidence type="ECO:0000256" key="3">
    <source>
        <dbReference type="ARBA" id="ARBA00022490"/>
    </source>
</evidence>
<keyword evidence="3" id="KW-0963">Cytoplasm</keyword>
<evidence type="ECO:0000256" key="1">
    <source>
        <dbReference type="ARBA" id="ARBA00004496"/>
    </source>
</evidence>
<evidence type="ECO:0000256" key="2">
    <source>
        <dbReference type="ARBA" id="ARBA00010736"/>
    </source>
</evidence>
<dbReference type="Proteomes" id="UP000501602">
    <property type="component" value="Chromosome"/>
</dbReference>
<feature type="domain" description="HPr" evidence="5">
    <location>
        <begin position="6"/>
        <end position="93"/>
    </location>
</feature>
<dbReference type="GO" id="GO:0009401">
    <property type="term" value="P:phosphoenolpyruvate-dependent sugar phosphotransferase system"/>
    <property type="evidence" value="ECO:0007669"/>
    <property type="project" value="UniProtKB-KW"/>
</dbReference>
<dbReference type="InterPro" id="IPR050399">
    <property type="entry name" value="HPr"/>
</dbReference>
<evidence type="ECO:0000259" key="5">
    <source>
        <dbReference type="PROSITE" id="PS51350"/>
    </source>
</evidence>
<evidence type="ECO:0000313" key="7">
    <source>
        <dbReference type="Proteomes" id="UP000501602"/>
    </source>
</evidence>
<dbReference type="EMBL" id="CP051180">
    <property type="protein sequence ID" value="QIZ77896.1"/>
    <property type="molecule type" value="Genomic_DNA"/>
</dbReference>
<comment type="subcellular location">
    <subcellularLocation>
        <location evidence="1">Cytoplasm</location>
    </subcellularLocation>
</comment>
<dbReference type="PANTHER" id="PTHR33705:SF2">
    <property type="entry name" value="PHOSPHOCARRIER PROTEIN NPR"/>
    <property type="match status" value="1"/>
</dbReference>
<sequence length="94" mass="10338">MSIEQRVCRQVVVINRLGLHARAATRLTQLATTFDAQIELQLEQQQANANSILGILMLQGCQGKEITVCSYGPDALAALDAICELFASRFDEDE</sequence>
<dbReference type="InterPro" id="IPR035895">
    <property type="entry name" value="HPr-like_sf"/>
</dbReference>
<organism evidence="6 7">
    <name type="scientific">Ferrimonas lipolytica</name>
    <dbReference type="NCBI Taxonomy" id="2724191"/>
    <lineage>
        <taxon>Bacteria</taxon>
        <taxon>Pseudomonadati</taxon>
        <taxon>Pseudomonadota</taxon>
        <taxon>Gammaproteobacteria</taxon>
        <taxon>Alteromonadales</taxon>
        <taxon>Ferrimonadaceae</taxon>
        <taxon>Ferrimonas</taxon>
    </lineage>
</organism>
<dbReference type="InterPro" id="IPR001020">
    <property type="entry name" value="PTS_HPr_His_P_site"/>
</dbReference>
<name>A0A6H1UI52_9GAMM</name>
<dbReference type="Pfam" id="PF00381">
    <property type="entry name" value="PTS-HPr"/>
    <property type="match status" value="1"/>
</dbReference>
<dbReference type="SUPFAM" id="SSF55594">
    <property type="entry name" value="HPr-like"/>
    <property type="match status" value="1"/>
</dbReference>
<dbReference type="RefSeq" id="WP_168661328.1">
    <property type="nucleotide sequence ID" value="NZ_CP051180.1"/>
</dbReference>
<keyword evidence="4" id="KW-0598">Phosphotransferase system</keyword>
<dbReference type="PANTHER" id="PTHR33705">
    <property type="entry name" value="PHOSPHOCARRIER PROTEIN HPR"/>
    <property type="match status" value="1"/>
</dbReference>
<comment type="similarity">
    <text evidence="2">Belongs to the HPr family.</text>
</comment>
<reference evidence="6 7" key="1">
    <citation type="submission" date="2020-04" db="EMBL/GenBank/DDBJ databases">
        <title>Ferrimonas sp. S7 isolated from sea water.</title>
        <authorList>
            <person name="Bae S.S."/>
            <person name="Baek K."/>
        </authorList>
    </citation>
    <scope>NUCLEOTIDE SEQUENCE [LARGE SCALE GENOMIC DNA]</scope>
    <source>
        <strain evidence="6 7">S7</strain>
    </source>
</reference>